<dbReference type="Gene3D" id="3.40.50.720">
    <property type="entry name" value="NAD(P)-binding Rossmann-like Domain"/>
    <property type="match status" value="1"/>
</dbReference>
<reference evidence="2 3" key="1">
    <citation type="submission" date="2023-04" db="EMBL/GenBank/DDBJ databases">
        <title>A. sendaiensis sub sp. chiapanensis a novel subspecie with specific adaptation in bacterial cell wall isolated from an active volcano.</title>
        <authorList>
            <person name="Alvarez Gutierrez P.E."/>
            <person name="Ortiz Cortes L.Y."/>
        </authorList>
    </citation>
    <scope>NUCLEOTIDE SEQUENCE [LARGE SCALE GENOMIC DNA]</scope>
    <source>
        <strain evidence="2 3">PA2</strain>
    </source>
</reference>
<proteinExistence type="inferred from homology"/>
<dbReference type="Proteomes" id="UP001529245">
    <property type="component" value="Unassembled WGS sequence"/>
</dbReference>
<dbReference type="PANTHER" id="PTHR42879">
    <property type="entry name" value="3-OXOACYL-(ACYL-CARRIER-PROTEIN) REDUCTASE"/>
    <property type="match status" value="1"/>
</dbReference>
<evidence type="ECO:0000313" key="2">
    <source>
        <dbReference type="EMBL" id="MDI9260026.1"/>
    </source>
</evidence>
<dbReference type="InterPro" id="IPR050259">
    <property type="entry name" value="SDR"/>
</dbReference>
<dbReference type="PRINTS" id="PR00081">
    <property type="entry name" value="GDHRDH"/>
</dbReference>
<dbReference type="RefSeq" id="WP_283203534.1">
    <property type="nucleotide sequence ID" value="NZ_JASGCB010000009.1"/>
</dbReference>
<dbReference type="SUPFAM" id="SSF51735">
    <property type="entry name" value="NAD(P)-binding Rossmann-fold domains"/>
    <property type="match status" value="1"/>
</dbReference>
<name>A0ABT6XY66_ALISE</name>
<sequence length="249" mass="26035">MGRKALADRVAIVSGASGGIGRAIAIELAGQGAKVVCGYFRRKGEAEETAAACAALGTEALAVEADLADEAGAIALVTAATQLGTPSLLVHTAGSDLRALVHEMSTSAWRQVVDGHLSSAFYLARAAFPHLRRSRHASCVFVSSVYALRGAAMEAAYAAAKGGVVAWMKSLAREWASVPVRVNAVAPGPIETRMLQHLDPDEYDALRREIPLGRIGRPEDVAAAVSFLLNPRASYITGQVLTVDGGWMA</sequence>
<dbReference type="InterPro" id="IPR020904">
    <property type="entry name" value="Sc_DH/Rdtase_CS"/>
</dbReference>
<evidence type="ECO:0000256" key="1">
    <source>
        <dbReference type="ARBA" id="ARBA00006484"/>
    </source>
</evidence>
<dbReference type="PROSITE" id="PS00061">
    <property type="entry name" value="ADH_SHORT"/>
    <property type="match status" value="1"/>
</dbReference>
<protein>
    <submittedName>
        <fullName evidence="2">SDR family oxidoreductase</fullName>
    </submittedName>
</protein>
<keyword evidence="3" id="KW-1185">Reference proteome</keyword>
<dbReference type="InterPro" id="IPR036291">
    <property type="entry name" value="NAD(P)-bd_dom_sf"/>
</dbReference>
<organism evidence="2 3">
    <name type="scientific">Alicyclobacillus sendaiensis PA2</name>
    <dbReference type="NCBI Taxonomy" id="3029425"/>
    <lineage>
        <taxon>Bacteria</taxon>
        <taxon>Bacillati</taxon>
        <taxon>Bacillota</taxon>
        <taxon>Bacilli</taxon>
        <taxon>Bacillales</taxon>
        <taxon>Alicyclobacillaceae</taxon>
        <taxon>Alicyclobacillus</taxon>
    </lineage>
</organism>
<evidence type="ECO:0000313" key="3">
    <source>
        <dbReference type="Proteomes" id="UP001529245"/>
    </source>
</evidence>
<comment type="caution">
    <text evidence="2">The sequence shown here is derived from an EMBL/GenBank/DDBJ whole genome shotgun (WGS) entry which is preliminary data.</text>
</comment>
<dbReference type="InterPro" id="IPR002347">
    <property type="entry name" value="SDR_fam"/>
</dbReference>
<comment type="similarity">
    <text evidence="1">Belongs to the short-chain dehydrogenases/reductases (SDR) family.</text>
</comment>
<dbReference type="Pfam" id="PF13561">
    <property type="entry name" value="adh_short_C2"/>
    <property type="match status" value="1"/>
</dbReference>
<dbReference type="EMBL" id="JASGCB010000009">
    <property type="protein sequence ID" value="MDI9260026.1"/>
    <property type="molecule type" value="Genomic_DNA"/>
</dbReference>
<accession>A0ABT6XY66</accession>
<gene>
    <name evidence="2" type="ORF">QID03_07460</name>
</gene>
<dbReference type="PANTHER" id="PTHR42879:SF2">
    <property type="entry name" value="3-OXOACYL-[ACYL-CARRIER-PROTEIN] REDUCTASE FABG"/>
    <property type="match status" value="1"/>
</dbReference>
<dbReference type="NCBIfam" id="NF047420">
    <property type="entry name" value="EF_P_mod_YmfI"/>
    <property type="match status" value="1"/>
</dbReference>